<keyword evidence="1" id="KW-0378">Hydrolase</keyword>
<comment type="caution">
    <text evidence="1">The sequence shown here is derived from an EMBL/GenBank/DDBJ whole genome shotgun (WGS) entry which is preliminary data.</text>
</comment>
<dbReference type="EMBL" id="JAOXLN010000002">
    <property type="protein sequence ID" value="MDZ5084374.1"/>
    <property type="molecule type" value="Genomic_DNA"/>
</dbReference>
<organism evidence="1 2">
    <name type="scientific">Mycolicibacterium parafortuitum</name>
    <name type="common">Mycobacterium parafortuitum</name>
    <dbReference type="NCBI Taxonomy" id="39692"/>
    <lineage>
        <taxon>Bacteria</taxon>
        <taxon>Bacillati</taxon>
        <taxon>Actinomycetota</taxon>
        <taxon>Actinomycetes</taxon>
        <taxon>Mycobacteriales</taxon>
        <taxon>Mycobacteriaceae</taxon>
        <taxon>Mycolicibacterium</taxon>
    </lineage>
</organism>
<reference evidence="1 2" key="1">
    <citation type="journal article" date="2021" name="Chemosphere">
        <title>Bioballs carrying a syntrophic Rhodococcus and Mycolicibacterium consortium for simultaneous sorption and biodegradation of fuel oil in contaminated freshwater.</title>
        <authorList>
            <person name="Naloka K."/>
            <person name="Polrit D."/>
            <person name="Muangchinda C."/>
            <person name="Thoetkiattikul H."/>
            <person name="Pinyakong O."/>
        </authorList>
    </citation>
    <scope>NUCLEOTIDE SEQUENCE [LARGE SCALE GENOMIC DNA]</scope>
    <source>
        <strain evidence="1 2">J101</strain>
    </source>
</reference>
<protein>
    <submittedName>
        <fullName evidence="1">NUDIX hydrolase</fullName>
    </submittedName>
</protein>
<keyword evidence="2" id="KW-1185">Reference proteome</keyword>
<dbReference type="Proteomes" id="UP001289645">
    <property type="component" value="Unassembled WGS sequence"/>
</dbReference>
<sequence length="264" mass="28762">MTRPGHRVPDGYDTSAYPSFAVTVDIVILTMRGGHLHVLLVQRGGEPYAGMWALPGGFKRPDETLDQAARRELREETGLVAPKHLAQFGAYGDPGRDPRTNVVTVAYLAVTPDPGSLHAGTDAAAARFWPVVDAVRELSLAFDHHRILSDAVDRAAEQLEQTDLATAFVGDTFALSELQSVYEELWQAEIDPANFRRSLTSPPPSTAAPGAYVEPTGKRAKASPRGGRPPELFRAGGAWRTQPPVRRPRTPRDQDRRTGGDIPE</sequence>
<gene>
    <name evidence="1" type="ORF">OHX15_03155</name>
</gene>
<evidence type="ECO:0000313" key="2">
    <source>
        <dbReference type="Proteomes" id="UP001289645"/>
    </source>
</evidence>
<accession>A0ACC6MBN3</accession>
<name>A0ACC6MBN3_MYCPF</name>
<evidence type="ECO:0000313" key="1">
    <source>
        <dbReference type="EMBL" id="MDZ5084374.1"/>
    </source>
</evidence>
<proteinExistence type="predicted"/>